<dbReference type="RefSeq" id="WP_014847115.1">
    <property type="nucleotide sequence ID" value="NZ_CAURRE010000034.1"/>
</dbReference>
<comment type="similarity">
    <text evidence="1">Belongs to the ABC transporter superfamily.</text>
</comment>
<dbReference type="OrthoDB" id="7757085at2"/>
<keyword evidence="3" id="KW-0547">Nucleotide-binding</keyword>
<evidence type="ECO:0000256" key="4">
    <source>
        <dbReference type="ARBA" id="ARBA00022840"/>
    </source>
</evidence>
<dbReference type="GO" id="GO:0005524">
    <property type="term" value="F:ATP binding"/>
    <property type="evidence" value="ECO:0007669"/>
    <property type="project" value="UniProtKB-KW"/>
</dbReference>
<dbReference type="EMBL" id="CP072385">
    <property type="protein sequence ID" value="QUC12099.1"/>
    <property type="molecule type" value="Genomic_DNA"/>
</dbReference>
<dbReference type="CDD" id="cd03226">
    <property type="entry name" value="ABC_cobalt_CbiO_domain2"/>
    <property type="match status" value="1"/>
</dbReference>
<dbReference type="InterPro" id="IPR017871">
    <property type="entry name" value="ABC_transporter-like_CS"/>
</dbReference>
<dbReference type="PANTHER" id="PTHR43553">
    <property type="entry name" value="HEAVY METAL TRANSPORTER"/>
    <property type="match status" value="1"/>
</dbReference>
<dbReference type="PROSITE" id="PS00211">
    <property type="entry name" value="ABC_TRANSPORTER_1"/>
    <property type="match status" value="2"/>
</dbReference>
<evidence type="ECO:0000256" key="3">
    <source>
        <dbReference type="ARBA" id="ARBA00022741"/>
    </source>
</evidence>
<dbReference type="SMART" id="SM00382">
    <property type="entry name" value="AAA"/>
    <property type="match status" value="2"/>
</dbReference>
<feature type="domain" description="ABC transporter" evidence="5">
    <location>
        <begin position="2"/>
        <end position="244"/>
    </location>
</feature>
<dbReference type="InterPro" id="IPR003439">
    <property type="entry name" value="ABC_transporter-like_ATP-bd"/>
</dbReference>
<sequence>MIGFDHVSFSYRAPAAADGAGVEDVSLSVGSGEVVVLCGRSGCGKSTLLRLAGGLAPRFFPGELLGSALLDGEAVDGLTTWEIAQRAGSLFQNPRTQFFNVDTTGEVAFALESAGRPEEDIRARVEATFEELGLRSLAGRNIFQLSGGERQKVAFASIWAMHPTNLLLDEPTSNLDLPSTADMAEFVKHAKESGCAVLIAEHRLSWLTGIADSYVFLENGRLRSVMTAGEFAALEAEEVSRMGLRVRDPEEIIPRAAAAREGSTVRDAAPNPLLAARGLTLDRGGEPVLREVDLDLFAGEVCALIGSNGAGKTTLCRTLCGFEPKARGTVTIGDAATTRKKRTRVSSMVFQDVNYQLFAENVAAEVTFGLPRRRAGAVDTDTVLRELALDDVADRHPATLSGGQKQRLAVAACVAADKRILVFDEPTSGIDLDGMHRVARLLRRLADRGRAVLVITHDLELIACACDRVLHMDGGRITEQAQVTDGFDAIREMMGS</sequence>
<evidence type="ECO:0000313" key="6">
    <source>
        <dbReference type="EMBL" id="QUC12099.1"/>
    </source>
</evidence>
<dbReference type="EC" id="3.6.3.-" evidence="7"/>
<dbReference type="GeneID" id="64407519"/>
<dbReference type="InterPro" id="IPR050095">
    <property type="entry name" value="ECF_ABC_transporter_ATP-bd"/>
</dbReference>
<dbReference type="Proteomes" id="UP000273044">
    <property type="component" value="Chromosome"/>
</dbReference>
<dbReference type="InterPro" id="IPR003593">
    <property type="entry name" value="AAA+_ATPase"/>
</dbReference>
<accession>A0A3N4DDJ2</accession>
<dbReference type="OMA" id="AMAMSCK"/>
<dbReference type="GO" id="GO:0043190">
    <property type="term" value="C:ATP-binding cassette (ABC) transporter complex"/>
    <property type="evidence" value="ECO:0007669"/>
    <property type="project" value="TreeGrafter"/>
</dbReference>
<dbReference type="GO" id="GO:0016887">
    <property type="term" value="F:ATP hydrolysis activity"/>
    <property type="evidence" value="ECO:0007669"/>
    <property type="project" value="InterPro"/>
</dbReference>
<keyword evidence="7" id="KW-0378">Hydrolase</keyword>
<evidence type="ECO:0000313" key="8">
    <source>
        <dbReference type="Proteomes" id="UP000273044"/>
    </source>
</evidence>
<dbReference type="AlphaFoldDB" id="A0A3N4DDJ2"/>
<dbReference type="Pfam" id="PF00005">
    <property type="entry name" value="ABC_tran"/>
    <property type="match status" value="2"/>
</dbReference>
<dbReference type="Proteomes" id="UP000677180">
    <property type="component" value="Chromosome"/>
</dbReference>
<dbReference type="InterPro" id="IPR015856">
    <property type="entry name" value="ABC_transpr_CbiO/EcfA_su"/>
</dbReference>
<dbReference type="PANTHER" id="PTHR43553:SF24">
    <property type="entry name" value="ENERGY-COUPLING FACTOR TRANSPORTER ATP-BINDING PROTEIN ECFA1"/>
    <property type="match status" value="1"/>
</dbReference>
<dbReference type="CDD" id="cd03225">
    <property type="entry name" value="ABC_cobalt_CbiO_domain1"/>
    <property type="match status" value="1"/>
</dbReference>
<keyword evidence="8" id="KW-1185">Reference proteome</keyword>
<dbReference type="EMBL" id="LR134406">
    <property type="protein sequence ID" value="VEH70761.1"/>
    <property type="molecule type" value="Genomic_DNA"/>
</dbReference>
<dbReference type="InterPro" id="IPR027417">
    <property type="entry name" value="P-loop_NTPase"/>
</dbReference>
<dbReference type="SUPFAM" id="SSF52540">
    <property type="entry name" value="P-loop containing nucleoside triphosphate hydrolases"/>
    <property type="match status" value="2"/>
</dbReference>
<proteinExistence type="inferred from homology"/>
<name>A0A3N4DDJ2_9ACTN</name>
<reference evidence="7 8" key="1">
    <citation type="submission" date="2018-12" db="EMBL/GenBank/DDBJ databases">
        <authorList>
            <consortium name="Pathogen Informatics"/>
        </authorList>
    </citation>
    <scope>NUCLEOTIDE SEQUENCE [LARGE SCALE GENOMIC DNA]</scope>
    <source>
        <strain evidence="7 8">NCTC12967</strain>
    </source>
</reference>
<dbReference type="Gene3D" id="3.40.50.300">
    <property type="entry name" value="P-loop containing nucleotide triphosphate hydrolases"/>
    <property type="match status" value="2"/>
</dbReference>
<feature type="domain" description="ABC transporter" evidence="5">
    <location>
        <begin position="274"/>
        <end position="493"/>
    </location>
</feature>
<protein>
    <submittedName>
        <fullName evidence="6">Energy-coupling factor ABC transporter ATP-binding protein</fullName>
    </submittedName>
    <submittedName>
        <fullName evidence="7">HMP/thiamine import ATP-binding protein YkoD</fullName>
        <ecNumber evidence="7">3.6.3.-</ecNumber>
    </submittedName>
</protein>
<dbReference type="GO" id="GO:0042626">
    <property type="term" value="F:ATPase-coupled transmembrane transporter activity"/>
    <property type="evidence" value="ECO:0007669"/>
    <property type="project" value="TreeGrafter"/>
</dbReference>
<keyword evidence="2" id="KW-0813">Transport</keyword>
<gene>
    <name evidence="7" type="primary">ykoD_5</name>
    <name evidence="6" type="ORF">J5A53_05270</name>
    <name evidence="7" type="ORF">NCTC12967_02067</name>
</gene>
<evidence type="ECO:0000256" key="2">
    <source>
        <dbReference type="ARBA" id="ARBA00022448"/>
    </source>
</evidence>
<evidence type="ECO:0000256" key="1">
    <source>
        <dbReference type="ARBA" id="ARBA00005417"/>
    </source>
</evidence>
<evidence type="ECO:0000313" key="7">
    <source>
        <dbReference type="EMBL" id="VEH70761.1"/>
    </source>
</evidence>
<keyword evidence="4 7" id="KW-0067">ATP-binding</keyword>
<evidence type="ECO:0000259" key="5">
    <source>
        <dbReference type="PROSITE" id="PS50893"/>
    </source>
</evidence>
<organism evidence="7 8">
    <name type="scientific">Arachnia propionica</name>
    <dbReference type="NCBI Taxonomy" id="1750"/>
    <lineage>
        <taxon>Bacteria</taxon>
        <taxon>Bacillati</taxon>
        <taxon>Actinomycetota</taxon>
        <taxon>Actinomycetes</taxon>
        <taxon>Propionibacteriales</taxon>
        <taxon>Propionibacteriaceae</taxon>
        <taxon>Arachnia</taxon>
    </lineage>
</organism>
<dbReference type="PROSITE" id="PS50893">
    <property type="entry name" value="ABC_TRANSPORTER_2"/>
    <property type="match status" value="2"/>
</dbReference>
<reference evidence="6" key="2">
    <citation type="submission" date="2021-03" db="EMBL/GenBank/DDBJ databases">
        <title>Human Oral Microbial Genomes.</title>
        <authorList>
            <person name="Johnston C.D."/>
            <person name="Chen T."/>
            <person name="Dewhirst F.E."/>
        </authorList>
    </citation>
    <scope>NUCLEOTIDE SEQUENCE</scope>
    <source>
        <strain evidence="6">F0714</strain>
    </source>
</reference>